<dbReference type="InterPro" id="IPR024191">
    <property type="entry name" value="Peptidase_M61"/>
</dbReference>
<dbReference type="RefSeq" id="WP_160908761.1">
    <property type="nucleotide sequence ID" value="NZ_WVHS01000006.1"/>
</dbReference>
<sequence>MAPKHPFILFFTGLLLSISFAFGQQGGKQQWHYTLSFDPAAKNVHVSLTLAGSLPDPLVFRMAAWTPGYYQLMNYAKNLSGFNAADERGASLTWEQPGADAWKVNTGGKKSITLQYDIKAPRNFVAGNFLDAEHGFLSPAGIFLYLPERIKQPVTVTIKQPEGWSDIATGMDHLAADPNTLTAPDFDILFDSPILLGKLETLPGFRIKGIPHNFIAYKAGDFDRAQFMADLRKILEAGIAVIGDIPYKHYTFVAIGPGGGGIEHLNSAAISFNGTGLNTPAGRLKLYSFLAHEYFHHYNVKRIRPIELGPFDYQKENRTESLWVSEGLSVYYEYIMLRRAGLSTADEFTNQLRTNLLAYETKPGRLYQSVTQASWETWSDGPFGRTGDAVNKTISYYDKGPVLGLMLDLKIRHETNNKRSLDDVMRAVYQQYYRKLKRGFTPAEFRRQCEKAAGVPLTDFFEYVTTVKEIDYHTYFAYAGLAIDDAWKEQPAAAEKTRSFTITPLLAPDALQKAIYQSVFGGGN</sequence>
<dbReference type="Pfam" id="PF05299">
    <property type="entry name" value="Peptidase_M61"/>
    <property type="match status" value="1"/>
</dbReference>
<protein>
    <submittedName>
        <fullName evidence="3">M61 family peptidase</fullName>
    </submittedName>
</protein>
<dbReference type="Gene3D" id="2.60.40.3650">
    <property type="match status" value="1"/>
</dbReference>
<dbReference type="Proteomes" id="UP000451233">
    <property type="component" value="Unassembled WGS sequence"/>
</dbReference>
<evidence type="ECO:0000313" key="3">
    <source>
        <dbReference type="EMBL" id="MXV17749.1"/>
    </source>
</evidence>
<accession>A0A7K1Y3W5</accession>
<dbReference type="Pfam" id="PF17899">
    <property type="entry name" value="Peptidase_M61_N"/>
    <property type="match status" value="1"/>
</dbReference>
<evidence type="ECO:0000259" key="2">
    <source>
        <dbReference type="Pfam" id="PF17899"/>
    </source>
</evidence>
<dbReference type="SUPFAM" id="SSF55486">
    <property type="entry name" value="Metalloproteases ('zincins'), catalytic domain"/>
    <property type="match status" value="1"/>
</dbReference>
<dbReference type="InterPro" id="IPR027268">
    <property type="entry name" value="Peptidase_M4/M1_CTD_sf"/>
</dbReference>
<feature type="domain" description="Peptidase M61 catalytic" evidence="1">
    <location>
        <begin position="287"/>
        <end position="402"/>
    </location>
</feature>
<keyword evidence="4" id="KW-1185">Reference proteome</keyword>
<dbReference type="Gene3D" id="1.10.390.10">
    <property type="entry name" value="Neutral Protease Domain 2"/>
    <property type="match status" value="1"/>
</dbReference>
<dbReference type="InterPro" id="IPR040756">
    <property type="entry name" value="Peptidase_M61_N"/>
</dbReference>
<dbReference type="PIRSF" id="PIRSF016493">
    <property type="entry name" value="Glycyl_aminpptds"/>
    <property type="match status" value="1"/>
</dbReference>
<dbReference type="EMBL" id="WVHS01000006">
    <property type="protein sequence ID" value="MXV17749.1"/>
    <property type="molecule type" value="Genomic_DNA"/>
</dbReference>
<comment type="caution">
    <text evidence="3">The sequence shown here is derived from an EMBL/GenBank/DDBJ whole genome shotgun (WGS) entry which is preliminary data.</text>
</comment>
<dbReference type="AlphaFoldDB" id="A0A7K1Y3W5"/>
<dbReference type="InterPro" id="IPR007963">
    <property type="entry name" value="Peptidase_M61_catalytic"/>
</dbReference>
<evidence type="ECO:0000313" key="4">
    <source>
        <dbReference type="Proteomes" id="UP000451233"/>
    </source>
</evidence>
<feature type="domain" description="Peptidase M61 N-terminal" evidence="2">
    <location>
        <begin position="32"/>
        <end position="198"/>
    </location>
</feature>
<reference evidence="3 4" key="1">
    <citation type="submission" date="2019-11" db="EMBL/GenBank/DDBJ databases">
        <title>Pedobacter sp. HMF7056 Genome sequencing and assembly.</title>
        <authorList>
            <person name="Kang H."/>
            <person name="Kim H."/>
            <person name="Joh K."/>
        </authorList>
    </citation>
    <scope>NUCLEOTIDE SEQUENCE [LARGE SCALE GENOMIC DNA]</scope>
    <source>
        <strain evidence="3 4">HMF7056</strain>
    </source>
</reference>
<organism evidence="3 4">
    <name type="scientific">Hufsiella ginkgonis</name>
    <dbReference type="NCBI Taxonomy" id="2695274"/>
    <lineage>
        <taxon>Bacteria</taxon>
        <taxon>Pseudomonadati</taxon>
        <taxon>Bacteroidota</taxon>
        <taxon>Sphingobacteriia</taxon>
        <taxon>Sphingobacteriales</taxon>
        <taxon>Sphingobacteriaceae</taxon>
        <taxon>Hufsiella</taxon>
    </lineage>
</organism>
<proteinExistence type="predicted"/>
<gene>
    <name evidence="3" type="ORF">GS398_20785</name>
</gene>
<evidence type="ECO:0000259" key="1">
    <source>
        <dbReference type="Pfam" id="PF05299"/>
    </source>
</evidence>
<name>A0A7K1Y3W5_9SPHI</name>